<dbReference type="AlphaFoldDB" id="B1I696"/>
<evidence type="ECO:0000256" key="6">
    <source>
        <dbReference type="ARBA" id="ARBA00022552"/>
    </source>
</evidence>
<evidence type="ECO:0000256" key="2">
    <source>
        <dbReference type="ARBA" id="ARBA00005528"/>
    </source>
</evidence>
<keyword evidence="16" id="KW-1185">Reference proteome</keyword>
<dbReference type="CDD" id="cd18084">
    <property type="entry name" value="RsmE-like"/>
    <property type="match status" value="1"/>
</dbReference>
<dbReference type="Proteomes" id="UP000008544">
    <property type="component" value="Chromosome"/>
</dbReference>
<dbReference type="InterPro" id="IPR029026">
    <property type="entry name" value="tRNA_m1G_MTases_N"/>
</dbReference>
<evidence type="ECO:0000256" key="8">
    <source>
        <dbReference type="ARBA" id="ARBA00022679"/>
    </source>
</evidence>
<evidence type="ECO:0000259" key="13">
    <source>
        <dbReference type="Pfam" id="PF04452"/>
    </source>
</evidence>
<dbReference type="SUPFAM" id="SSF88697">
    <property type="entry name" value="PUA domain-like"/>
    <property type="match status" value="1"/>
</dbReference>
<evidence type="ECO:0000256" key="7">
    <source>
        <dbReference type="ARBA" id="ARBA00022603"/>
    </source>
</evidence>
<dbReference type="GO" id="GO:0070475">
    <property type="term" value="P:rRNA base methylation"/>
    <property type="evidence" value="ECO:0007669"/>
    <property type="project" value="TreeGrafter"/>
</dbReference>
<reference evidence="15 16" key="2">
    <citation type="journal article" date="2008" name="Science">
        <title>Environmental genomics reveals a single-species ecosystem deep within Earth.</title>
        <authorList>
            <person name="Chivian D."/>
            <person name="Brodie E.L."/>
            <person name="Alm E.J."/>
            <person name="Culley D.E."/>
            <person name="Dehal P.S."/>
            <person name="Desantis T.Z."/>
            <person name="Gihring T.M."/>
            <person name="Lapidus A."/>
            <person name="Lin L.H."/>
            <person name="Lowry S.R."/>
            <person name="Moser D.P."/>
            <person name="Richardson P.M."/>
            <person name="Southam G."/>
            <person name="Wanger G."/>
            <person name="Pratt L.M."/>
            <person name="Andersen G.L."/>
            <person name="Hazen T.C."/>
            <person name="Brockman F.J."/>
            <person name="Arkin A.P."/>
            <person name="Onstott T.C."/>
        </authorList>
    </citation>
    <scope>NUCLEOTIDE SEQUENCE [LARGE SCALE GENOMIC DNA]</scope>
    <source>
        <strain evidence="15 16">MP104C</strain>
    </source>
</reference>
<protein>
    <recommendedName>
        <fullName evidence="4 12">Ribosomal RNA small subunit methyltransferase E</fullName>
        <ecNumber evidence="3 12">2.1.1.193</ecNumber>
    </recommendedName>
</protein>
<keyword evidence="5 12" id="KW-0963">Cytoplasm</keyword>
<dbReference type="NCBIfam" id="NF008692">
    <property type="entry name" value="PRK11713.1-5"/>
    <property type="match status" value="1"/>
</dbReference>
<dbReference type="PANTHER" id="PTHR30027:SF3">
    <property type="entry name" value="16S RRNA (URACIL(1498)-N(3))-METHYLTRANSFERASE"/>
    <property type="match status" value="1"/>
</dbReference>
<reference evidence="16" key="1">
    <citation type="submission" date="2007-10" db="EMBL/GenBank/DDBJ databases">
        <title>Complete sequence of chromosome of Desulforudis audaxviator MP104C.</title>
        <authorList>
            <person name="Copeland A."/>
            <person name="Lucas S."/>
            <person name="Lapidus A."/>
            <person name="Barry K."/>
            <person name="Glavina del Rio T."/>
            <person name="Dalin E."/>
            <person name="Tice H."/>
            <person name="Bruce D."/>
            <person name="Pitluck S."/>
            <person name="Lowry S.R."/>
            <person name="Larimer F."/>
            <person name="Land M.L."/>
            <person name="Hauser L."/>
            <person name="Kyrpides N."/>
            <person name="Ivanova N.N."/>
            <person name="Richardson P."/>
        </authorList>
    </citation>
    <scope>NUCLEOTIDE SEQUENCE [LARGE SCALE GENOMIC DNA]</scope>
    <source>
        <strain evidence="16">MP104C</strain>
    </source>
</reference>
<dbReference type="eggNOG" id="COG1385">
    <property type="taxonomic scope" value="Bacteria"/>
</dbReference>
<organism evidence="15 16">
    <name type="scientific">Desulforudis audaxviator (strain MP104C)</name>
    <dbReference type="NCBI Taxonomy" id="477974"/>
    <lineage>
        <taxon>Bacteria</taxon>
        <taxon>Bacillati</taxon>
        <taxon>Bacillota</taxon>
        <taxon>Clostridia</taxon>
        <taxon>Thermoanaerobacterales</taxon>
        <taxon>Candidatus Desulforudaceae</taxon>
        <taxon>Candidatus Desulforudis</taxon>
    </lineage>
</organism>
<evidence type="ECO:0000313" key="16">
    <source>
        <dbReference type="Proteomes" id="UP000008544"/>
    </source>
</evidence>
<sequence length="249" mass="27055">MRIPRVFVPPGRWRGREEAWITGDDARHLTRVLRLAAGSELLLLDGSGRAYAAEIREVDRDGVRAVITGPAELPADPGLRVTLVPSLAKGDRMEDLVQKATEVGVAAIVPVISERTVVRLTPEKAGRRVERWRRIATEAAEQCRRPLVPDVHGVCRFEDALKRLPAGGAAFFLWEEERGTGLKQALRSRAPVREVFLFTGPEGGFTPEEAAAATARGAVSVSLGPRLLRTDTAGVVAVALVLYEWGDIG</sequence>
<dbReference type="InterPro" id="IPR046886">
    <property type="entry name" value="RsmE_MTase_dom"/>
</dbReference>
<comment type="catalytic activity">
    <reaction evidence="11 12">
        <text>uridine(1498) in 16S rRNA + S-adenosyl-L-methionine = N(3)-methyluridine(1498) in 16S rRNA + S-adenosyl-L-homocysteine + H(+)</text>
        <dbReference type="Rhea" id="RHEA:42920"/>
        <dbReference type="Rhea" id="RHEA-COMP:10283"/>
        <dbReference type="Rhea" id="RHEA-COMP:10284"/>
        <dbReference type="ChEBI" id="CHEBI:15378"/>
        <dbReference type="ChEBI" id="CHEBI:57856"/>
        <dbReference type="ChEBI" id="CHEBI:59789"/>
        <dbReference type="ChEBI" id="CHEBI:65315"/>
        <dbReference type="ChEBI" id="CHEBI:74502"/>
        <dbReference type="EC" id="2.1.1.193"/>
    </reaction>
</comment>
<evidence type="ECO:0000256" key="10">
    <source>
        <dbReference type="ARBA" id="ARBA00025699"/>
    </source>
</evidence>
<dbReference type="GO" id="GO:0005737">
    <property type="term" value="C:cytoplasm"/>
    <property type="evidence" value="ECO:0007669"/>
    <property type="project" value="UniProtKB-SubCell"/>
</dbReference>
<keyword evidence="6 12" id="KW-0698">rRNA processing</keyword>
<dbReference type="InterPro" id="IPR046887">
    <property type="entry name" value="RsmE_PUA-like"/>
</dbReference>
<dbReference type="InterPro" id="IPR015947">
    <property type="entry name" value="PUA-like_sf"/>
</dbReference>
<dbReference type="RefSeq" id="WP_012303119.1">
    <property type="nucleotide sequence ID" value="NC_010424.1"/>
</dbReference>
<dbReference type="EC" id="2.1.1.193" evidence="3 12"/>
<dbReference type="SUPFAM" id="SSF75217">
    <property type="entry name" value="alpha/beta knot"/>
    <property type="match status" value="1"/>
</dbReference>
<comment type="function">
    <text evidence="10 12">Specifically methylates the N3 position of the uracil ring of uridine 1498 (m3U1498) in 16S rRNA. Acts on the fully assembled 30S ribosomal subunit.</text>
</comment>
<keyword evidence="7 12" id="KW-0489">Methyltransferase</keyword>
<evidence type="ECO:0000256" key="1">
    <source>
        <dbReference type="ARBA" id="ARBA00004496"/>
    </source>
</evidence>
<dbReference type="STRING" id="477974.Daud_2054"/>
<feature type="domain" description="Ribosomal RNA small subunit methyltransferase E PUA-like" evidence="14">
    <location>
        <begin position="21"/>
        <end position="67"/>
    </location>
</feature>
<dbReference type="KEGG" id="dau:Daud_2054"/>
<dbReference type="NCBIfam" id="TIGR00046">
    <property type="entry name" value="RsmE family RNA methyltransferase"/>
    <property type="match status" value="1"/>
</dbReference>
<evidence type="ECO:0000256" key="12">
    <source>
        <dbReference type="PIRNR" id="PIRNR015601"/>
    </source>
</evidence>
<gene>
    <name evidence="15" type="ordered locus">Daud_2054</name>
</gene>
<evidence type="ECO:0000256" key="9">
    <source>
        <dbReference type="ARBA" id="ARBA00022691"/>
    </source>
</evidence>
<dbReference type="Pfam" id="PF04452">
    <property type="entry name" value="Methyltrans_RNA"/>
    <property type="match status" value="1"/>
</dbReference>
<dbReference type="HOGENOM" id="CLU_067442_3_0_9"/>
<dbReference type="Gene3D" id="3.40.1280.10">
    <property type="match status" value="1"/>
</dbReference>
<dbReference type="InterPro" id="IPR006700">
    <property type="entry name" value="RsmE"/>
</dbReference>
<name>B1I696_DESAP</name>
<proteinExistence type="inferred from homology"/>
<comment type="subcellular location">
    <subcellularLocation>
        <location evidence="1 12">Cytoplasm</location>
    </subcellularLocation>
</comment>
<dbReference type="GO" id="GO:0070042">
    <property type="term" value="F:rRNA (uridine-N3-)-methyltransferase activity"/>
    <property type="evidence" value="ECO:0007669"/>
    <property type="project" value="TreeGrafter"/>
</dbReference>
<evidence type="ECO:0000259" key="14">
    <source>
        <dbReference type="Pfam" id="PF20260"/>
    </source>
</evidence>
<feature type="domain" description="Ribosomal RNA small subunit methyltransferase E methyltransferase" evidence="13">
    <location>
        <begin position="79"/>
        <end position="241"/>
    </location>
</feature>
<evidence type="ECO:0000256" key="3">
    <source>
        <dbReference type="ARBA" id="ARBA00012328"/>
    </source>
</evidence>
<dbReference type="InterPro" id="IPR029028">
    <property type="entry name" value="Alpha/beta_knot_MTases"/>
</dbReference>
<dbReference type="EMBL" id="CP000860">
    <property type="protein sequence ID" value="ACA60544.1"/>
    <property type="molecule type" value="Genomic_DNA"/>
</dbReference>
<evidence type="ECO:0000256" key="11">
    <source>
        <dbReference type="ARBA" id="ARBA00047944"/>
    </source>
</evidence>
<keyword evidence="8 12" id="KW-0808">Transferase</keyword>
<comment type="similarity">
    <text evidence="2 12">Belongs to the RNA methyltransferase RsmE family.</text>
</comment>
<accession>B1I696</accession>
<evidence type="ECO:0000256" key="5">
    <source>
        <dbReference type="ARBA" id="ARBA00022490"/>
    </source>
</evidence>
<dbReference type="Pfam" id="PF20260">
    <property type="entry name" value="PUA_4"/>
    <property type="match status" value="1"/>
</dbReference>
<dbReference type="PIRSF" id="PIRSF015601">
    <property type="entry name" value="MTase_slr0722"/>
    <property type="match status" value="1"/>
</dbReference>
<evidence type="ECO:0000256" key="4">
    <source>
        <dbReference type="ARBA" id="ARBA00013673"/>
    </source>
</evidence>
<evidence type="ECO:0000313" key="15">
    <source>
        <dbReference type="EMBL" id="ACA60544.1"/>
    </source>
</evidence>
<dbReference type="PANTHER" id="PTHR30027">
    <property type="entry name" value="RIBOSOMAL RNA SMALL SUBUNIT METHYLTRANSFERASE E"/>
    <property type="match status" value="1"/>
</dbReference>
<keyword evidence="9 12" id="KW-0949">S-adenosyl-L-methionine</keyword>